<keyword evidence="7 9" id="KW-0325">Glycoprotein</keyword>
<evidence type="ECO:0000256" key="5">
    <source>
        <dbReference type="ARBA" id="ARBA00022989"/>
    </source>
</evidence>
<evidence type="ECO:0000256" key="10">
    <source>
        <dbReference type="SAM" id="MobiDB-lite"/>
    </source>
</evidence>
<evidence type="ECO:0000256" key="7">
    <source>
        <dbReference type="ARBA" id="ARBA00023180"/>
    </source>
</evidence>
<keyword evidence="8 9" id="KW-0357">Heparan sulfate</keyword>
<comment type="subcellular location">
    <subcellularLocation>
        <location evidence="1 9">Membrane</location>
        <topology evidence="1 9">Single-pass type I membrane protein</topology>
    </subcellularLocation>
</comment>
<organism evidence="14">
    <name type="scientific">Graphocephala atropunctata</name>
    <dbReference type="NCBI Taxonomy" id="36148"/>
    <lineage>
        <taxon>Eukaryota</taxon>
        <taxon>Metazoa</taxon>
        <taxon>Ecdysozoa</taxon>
        <taxon>Arthropoda</taxon>
        <taxon>Hexapoda</taxon>
        <taxon>Insecta</taxon>
        <taxon>Pterygota</taxon>
        <taxon>Neoptera</taxon>
        <taxon>Paraneoptera</taxon>
        <taxon>Hemiptera</taxon>
        <taxon>Auchenorrhyncha</taxon>
        <taxon>Membracoidea</taxon>
        <taxon>Cicadellidae</taxon>
        <taxon>Cicadellinae</taxon>
        <taxon>Cicadellini</taxon>
        <taxon>Graphocephala</taxon>
    </lineage>
</organism>
<feature type="compositionally biased region" description="Basic and acidic residues" evidence="10">
    <location>
        <begin position="102"/>
        <end position="116"/>
    </location>
</feature>
<dbReference type="Pfam" id="PF01034">
    <property type="entry name" value="Syndecan"/>
    <property type="match status" value="1"/>
</dbReference>
<dbReference type="InterPro" id="IPR030479">
    <property type="entry name" value="Syndecan_CS"/>
</dbReference>
<evidence type="ECO:0000256" key="6">
    <source>
        <dbReference type="ARBA" id="ARBA00023136"/>
    </source>
</evidence>
<keyword evidence="3 9" id="KW-0812">Transmembrane</keyword>
<feature type="compositionally biased region" description="Acidic residues" evidence="10">
    <location>
        <begin position="69"/>
        <end position="78"/>
    </location>
</feature>
<dbReference type="InterPro" id="IPR003585">
    <property type="entry name" value="Neurexin-like"/>
</dbReference>
<feature type="region of interest" description="Disordered" evidence="10">
    <location>
        <begin position="201"/>
        <end position="226"/>
    </location>
</feature>
<dbReference type="GO" id="GO:0009986">
    <property type="term" value="C:cell surface"/>
    <property type="evidence" value="ECO:0007669"/>
    <property type="project" value="TreeGrafter"/>
</dbReference>
<dbReference type="GO" id="GO:0016020">
    <property type="term" value="C:membrane"/>
    <property type="evidence" value="ECO:0007669"/>
    <property type="project" value="UniProtKB-SubCell"/>
</dbReference>
<dbReference type="AlphaFoldDB" id="A0A1B6L0P4"/>
<name>A0A1B6L0P4_9HEMI</name>
<dbReference type="InterPro" id="IPR001050">
    <property type="entry name" value="Syndecan"/>
</dbReference>
<evidence type="ECO:0000256" key="3">
    <source>
        <dbReference type="ARBA" id="ARBA00022692"/>
    </source>
</evidence>
<evidence type="ECO:0000256" key="9">
    <source>
        <dbReference type="RuleBase" id="RU000649"/>
    </source>
</evidence>
<feature type="signal peptide" evidence="12">
    <location>
        <begin position="1"/>
        <end position="23"/>
    </location>
</feature>
<gene>
    <name evidence="14" type="ORF">g.14368</name>
</gene>
<comment type="similarity">
    <text evidence="2 9">Belongs to the syndecan proteoglycan family.</text>
</comment>
<evidence type="ECO:0000256" key="11">
    <source>
        <dbReference type="SAM" id="Phobius"/>
    </source>
</evidence>
<reference evidence="14" key="1">
    <citation type="submission" date="2015-11" db="EMBL/GenBank/DDBJ databases">
        <title>De novo transcriptome assembly of four potential Pierce s Disease insect vectors from Arizona vineyards.</title>
        <authorList>
            <person name="Tassone E.E."/>
        </authorList>
    </citation>
    <scope>NUCLEOTIDE SEQUENCE</scope>
</reference>
<feature type="region of interest" description="Disordered" evidence="10">
    <location>
        <begin position="44"/>
        <end position="146"/>
    </location>
</feature>
<evidence type="ECO:0000256" key="4">
    <source>
        <dbReference type="ARBA" id="ARBA00022974"/>
    </source>
</evidence>
<accession>A0A1B6L0P4</accession>
<dbReference type="InterPro" id="IPR027789">
    <property type="entry name" value="Syndecan/Neurexin_dom"/>
</dbReference>
<comment type="function">
    <text evidence="9">Cell surface proteoglycan.</text>
</comment>
<dbReference type="PANTHER" id="PTHR10915">
    <property type="entry name" value="SYNDECAN"/>
    <property type="match status" value="1"/>
</dbReference>
<keyword evidence="6 11" id="KW-0472">Membrane</keyword>
<keyword evidence="4 9" id="KW-0654">Proteoglycan</keyword>
<dbReference type="SMART" id="SM00294">
    <property type="entry name" value="4.1m"/>
    <property type="match status" value="1"/>
</dbReference>
<dbReference type="PANTHER" id="PTHR10915:SF1">
    <property type="entry name" value="SYNDECAN"/>
    <property type="match status" value="1"/>
</dbReference>
<dbReference type="EMBL" id="GEBQ01022705">
    <property type="protein sequence ID" value="JAT17272.1"/>
    <property type="molecule type" value="Transcribed_RNA"/>
</dbReference>
<dbReference type="PROSITE" id="PS00964">
    <property type="entry name" value="SYNDECAN"/>
    <property type="match status" value="1"/>
</dbReference>
<evidence type="ECO:0000313" key="14">
    <source>
        <dbReference type="EMBL" id="JAT17272.1"/>
    </source>
</evidence>
<feature type="domain" description="Neurexin/syndecan/glycophorin C" evidence="13">
    <location>
        <begin position="191"/>
        <end position="209"/>
    </location>
</feature>
<evidence type="ECO:0000256" key="1">
    <source>
        <dbReference type="ARBA" id="ARBA00004479"/>
    </source>
</evidence>
<feature type="chain" id="PRO_5008587011" description="Syndecan" evidence="12">
    <location>
        <begin position="24"/>
        <end position="226"/>
    </location>
</feature>
<dbReference type="GO" id="GO:0016477">
    <property type="term" value="P:cell migration"/>
    <property type="evidence" value="ECO:0007669"/>
    <property type="project" value="TreeGrafter"/>
</dbReference>
<evidence type="ECO:0000256" key="8">
    <source>
        <dbReference type="ARBA" id="ARBA00023207"/>
    </source>
</evidence>
<protein>
    <recommendedName>
        <fullName evidence="9">Syndecan</fullName>
    </recommendedName>
</protein>
<sequence length="226" mass="24608">MYLRFNFLSLCIIILLGIAHTTAEDKKPEANSLWSSNKDEIYIDDEALEGSGNREVKDDLESSGSGYGPDDEDTDSEDHDGSGTNQGVIGTVHKSPPSKVPEPIDKEPVITRKEEIDLNAGNKNEIGSTELGNGDNDSTDDGPNGNDVYIMNAKHEERATSFFAQPGILAAVIGGAVVGLLCAILVVMFIVYRMRKKDEGSYALEEPKRSPTANSYTKNSNREFYA</sequence>
<keyword evidence="5 11" id="KW-1133">Transmembrane helix</keyword>
<evidence type="ECO:0000259" key="13">
    <source>
        <dbReference type="SMART" id="SM00294"/>
    </source>
</evidence>
<keyword evidence="12" id="KW-0732">Signal</keyword>
<feature type="transmembrane region" description="Helical" evidence="11">
    <location>
        <begin position="168"/>
        <end position="192"/>
    </location>
</feature>
<proteinExistence type="inferred from homology"/>
<feature type="compositionally biased region" description="Polar residues" evidence="10">
    <location>
        <begin position="121"/>
        <end position="131"/>
    </location>
</feature>
<evidence type="ECO:0000256" key="2">
    <source>
        <dbReference type="ARBA" id="ARBA00005343"/>
    </source>
</evidence>
<evidence type="ECO:0000256" key="12">
    <source>
        <dbReference type="SAM" id="SignalP"/>
    </source>
</evidence>